<reference evidence="11" key="1">
    <citation type="submission" date="2015-06" db="EMBL/GenBank/DDBJ databases">
        <title>Comparative genomics of Burkholderia leaf nodule symbionts.</title>
        <authorList>
            <person name="Carlier A."/>
            <person name="Eberl L."/>
            <person name="Pinto-Carbo M."/>
        </authorList>
    </citation>
    <scope>NUCLEOTIDE SEQUENCE [LARGE SCALE GENOMIC DNA]</scope>
    <source>
        <strain evidence="11">UZHbot4</strain>
    </source>
</reference>
<evidence type="ECO:0000313" key="11">
    <source>
        <dbReference type="Proteomes" id="UP000036959"/>
    </source>
</evidence>
<dbReference type="EMBL" id="LFJJ01000056">
    <property type="protein sequence ID" value="KND60565.1"/>
    <property type="molecule type" value="Genomic_DNA"/>
</dbReference>
<dbReference type="AlphaFoldDB" id="A0A0L0ME85"/>
<evidence type="ECO:0000256" key="4">
    <source>
        <dbReference type="ARBA" id="ARBA00022475"/>
    </source>
</evidence>
<dbReference type="OrthoDB" id="9808619at2"/>
<gene>
    <name evidence="10" type="ORF">BVER_03668c</name>
</gene>
<evidence type="ECO:0000256" key="2">
    <source>
        <dbReference type="ARBA" id="ARBA00007069"/>
    </source>
</evidence>
<evidence type="ECO:0000256" key="3">
    <source>
        <dbReference type="ARBA" id="ARBA00022448"/>
    </source>
</evidence>
<comment type="caution">
    <text evidence="10">The sequence shown here is derived from an EMBL/GenBank/DDBJ whole genome shotgun (WGS) entry which is preliminary data.</text>
</comment>
<dbReference type="InterPro" id="IPR000515">
    <property type="entry name" value="MetI-like"/>
</dbReference>
<protein>
    <submittedName>
        <fullName evidence="10">Ribose ABC transport system, permease protein RbsC</fullName>
    </submittedName>
</protein>
<comment type="subcellular location">
    <subcellularLocation>
        <location evidence="1 8">Cell membrane</location>
        <topology evidence="1 8">Multi-pass membrane protein</topology>
    </subcellularLocation>
</comment>
<dbReference type="Pfam" id="PF00528">
    <property type="entry name" value="BPD_transp_1"/>
    <property type="match status" value="1"/>
</dbReference>
<dbReference type="GO" id="GO:0055085">
    <property type="term" value="P:transmembrane transport"/>
    <property type="evidence" value="ECO:0007669"/>
    <property type="project" value="InterPro"/>
</dbReference>
<feature type="transmembrane region" description="Helical" evidence="8">
    <location>
        <begin position="28"/>
        <end position="49"/>
    </location>
</feature>
<evidence type="ECO:0000256" key="5">
    <source>
        <dbReference type="ARBA" id="ARBA00022692"/>
    </source>
</evidence>
<accession>A0A0L0ME85</accession>
<feature type="domain" description="ABC transmembrane type-1" evidence="9">
    <location>
        <begin position="75"/>
        <end position="281"/>
    </location>
</feature>
<comment type="similarity">
    <text evidence="2">Belongs to the binding-protein-dependent transport system permease family. CysTW subfamily.</text>
</comment>
<proteinExistence type="inferred from homology"/>
<evidence type="ECO:0000256" key="8">
    <source>
        <dbReference type="RuleBase" id="RU363032"/>
    </source>
</evidence>
<evidence type="ECO:0000259" key="9">
    <source>
        <dbReference type="PROSITE" id="PS50928"/>
    </source>
</evidence>
<keyword evidence="5 8" id="KW-0812">Transmembrane</keyword>
<keyword evidence="11" id="KW-1185">Reference proteome</keyword>
<dbReference type="GO" id="GO:0005886">
    <property type="term" value="C:plasma membrane"/>
    <property type="evidence" value="ECO:0007669"/>
    <property type="project" value="UniProtKB-SubCell"/>
</dbReference>
<organism evidence="10 11">
    <name type="scientific">Candidatus Burkholderia verschuerenii</name>
    <dbReference type="NCBI Taxonomy" id="242163"/>
    <lineage>
        <taxon>Bacteria</taxon>
        <taxon>Pseudomonadati</taxon>
        <taxon>Pseudomonadota</taxon>
        <taxon>Betaproteobacteria</taxon>
        <taxon>Burkholderiales</taxon>
        <taxon>Burkholderiaceae</taxon>
        <taxon>Burkholderia</taxon>
    </lineage>
</organism>
<name>A0A0L0ME85_9BURK</name>
<dbReference type="InterPro" id="IPR035906">
    <property type="entry name" value="MetI-like_sf"/>
</dbReference>
<sequence>MPNVLSTDTVAPPAPKARHKPDWRSLRLLAPALLLLAIFFVLPVLSLLLRSIMEPTPGLQNYAELLGSTTYLKVFGNTFLVATVVTVATVVIGFPTAWLLAIAPRRISSLLFSILLLSMWTNLLARTFAWMVLLQSTGPINRLLMALHIINEPLALVNNLVGITVGMTYIMLPFLVMPLHATLRSIDASTLRAAAVCGTSRWQAFWRVLVPLAVPGIASGALMVFVMALGYFVTPALLGGPSYMMLAELIAQLVQGLLNWGLAGAAAFVLLAVTLGLFTLQLRFTGGARASMGGK</sequence>
<keyword evidence="7 8" id="KW-0472">Membrane</keyword>
<dbReference type="PANTHER" id="PTHR42929">
    <property type="entry name" value="INNER MEMBRANE ABC TRANSPORTER PERMEASE PROTEIN YDCU-RELATED-RELATED"/>
    <property type="match status" value="1"/>
</dbReference>
<dbReference type="RefSeq" id="WP_050453563.1">
    <property type="nucleotide sequence ID" value="NZ_LFJJ01000056.1"/>
</dbReference>
<evidence type="ECO:0000313" key="10">
    <source>
        <dbReference type="EMBL" id="KND60565.1"/>
    </source>
</evidence>
<dbReference type="SUPFAM" id="SSF161098">
    <property type="entry name" value="MetI-like"/>
    <property type="match status" value="1"/>
</dbReference>
<dbReference type="PATRIC" id="fig|242163.4.peg.5869"/>
<keyword evidence="6 8" id="KW-1133">Transmembrane helix</keyword>
<dbReference type="PANTHER" id="PTHR42929:SF5">
    <property type="entry name" value="ABC TRANSPORTER PERMEASE PROTEIN"/>
    <property type="match status" value="1"/>
</dbReference>
<evidence type="ECO:0000256" key="6">
    <source>
        <dbReference type="ARBA" id="ARBA00022989"/>
    </source>
</evidence>
<dbReference type="CDD" id="cd06261">
    <property type="entry name" value="TM_PBP2"/>
    <property type="match status" value="1"/>
</dbReference>
<feature type="transmembrane region" description="Helical" evidence="8">
    <location>
        <begin position="257"/>
        <end position="280"/>
    </location>
</feature>
<evidence type="ECO:0000256" key="7">
    <source>
        <dbReference type="ARBA" id="ARBA00023136"/>
    </source>
</evidence>
<dbReference type="Proteomes" id="UP000036959">
    <property type="component" value="Unassembled WGS sequence"/>
</dbReference>
<keyword evidence="4" id="KW-1003">Cell membrane</keyword>
<feature type="transmembrane region" description="Helical" evidence="8">
    <location>
        <begin position="79"/>
        <end position="103"/>
    </location>
</feature>
<keyword evidence="3 8" id="KW-0813">Transport</keyword>
<dbReference type="PROSITE" id="PS50928">
    <property type="entry name" value="ABC_TM1"/>
    <property type="match status" value="1"/>
</dbReference>
<feature type="transmembrane region" description="Helical" evidence="8">
    <location>
        <begin position="208"/>
        <end position="237"/>
    </location>
</feature>
<evidence type="ECO:0000256" key="1">
    <source>
        <dbReference type="ARBA" id="ARBA00004651"/>
    </source>
</evidence>
<dbReference type="Gene3D" id="1.10.3720.10">
    <property type="entry name" value="MetI-like"/>
    <property type="match status" value="1"/>
</dbReference>
<feature type="transmembrane region" description="Helical" evidence="8">
    <location>
        <begin position="153"/>
        <end position="176"/>
    </location>
</feature>
<feature type="transmembrane region" description="Helical" evidence="8">
    <location>
        <begin position="110"/>
        <end position="133"/>
    </location>
</feature>